<feature type="binding site" evidence="7">
    <location>
        <position position="347"/>
    </location>
    <ligand>
        <name>NAD(+)</name>
        <dbReference type="ChEBI" id="CHEBI:57540"/>
    </ligand>
</feature>
<feature type="binding site" evidence="5 6">
    <location>
        <position position="184"/>
    </location>
    <ligand>
        <name>substrate</name>
    </ligand>
</feature>
<dbReference type="PANTHER" id="PTHR23420">
    <property type="entry name" value="ADENOSYLHOMOCYSTEINASE"/>
    <property type="match status" value="1"/>
</dbReference>
<comment type="function">
    <text evidence="5">May play a key role in the regulation of the intracellular concentration of adenosylhomocysteine.</text>
</comment>
<proteinExistence type="inferred from homology"/>
<evidence type="ECO:0000256" key="4">
    <source>
        <dbReference type="ARBA" id="ARBA00023027"/>
    </source>
</evidence>
<dbReference type="InterPro" id="IPR000043">
    <property type="entry name" value="Adenosylhomocysteinase-like"/>
</dbReference>
<organism evidence="10 11">
    <name type="scientific">Candidatus Iainarchaeum sp</name>
    <dbReference type="NCBI Taxonomy" id="3101447"/>
    <lineage>
        <taxon>Archaea</taxon>
        <taxon>Candidatus Iainarchaeota</taxon>
        <taxon>Candidatus Iainarchaeia</taxon>
        <taxon>Candidatus Iainarchaeales</taxon>
        <taxon>Candidatus Iainarchaeaceae</taxon>
        <taxon>Candidatus Iainarchaeum</taxon>
    </lineage>
</organism>
<feature type="binding site" evidence="5 7">
    <location>
        <begin position="293"/>
        <end position="295"/>
    </location>
    <ligand>
        <name>NAD(+)</name>
        <dbReference type="ChEBI" id="CHEBI:57540"/>
    </ligand>
</feature>
<dbReference type="PIRSF" id="PIRSF001109">
    <property type="entry name" value="Ad_hcy_hydrolase"/>
    <property type="match status" value="1"/>
</dbReference>
<feature type="binding site" evidence="5 6">
    <location>
        <position position="150"/>
    </location>
    <ligand>
        <name>substrate</name>
    </ligand>
</feature>
<dbReference type="CDD" id="cd00401">
    <property type="entry name" value="SAHH"/>
    <property type="match status" value="1"/>
</dbReference>
<dbReference type="EC" id="3.13.2.1" evidence="5"/>
<dbReference type="GO" id="GO:0071269">
    <property type="term" value="P:L-homocysteine biosynthetic process"/>
    <property type="evidence" value="ECO:0007669"/>
    <property type="project" value="UniProtKB-UniRule"/>
</dbReference>
<dbReference type="GO" id="GO:0004013">
    <property type="term" value="F:adenosylhomocysteinase activity"/>
    <property type="evidence" value="ECO:0007669"/>
    <property type="project" value="UniProtKB-UniRule"/>
</dbReference>
<evidence type="ECO:0000256" key="6">
    <source>
        <dbReference type="PIRSR" id="PIRSR001109-1"/>
    </source>
</evidence>
<evidence type="ECO:0000313" key="10">
    <source>
        <dbReference type="EMBL" id="MBS3061967.1"/>
    </source>
</evidence>
<evidence type="ECO:0000256" key="1">
    <source>
        <dbReference type="ARBA" id="ARBA00007122"/>
    </source>
</evidence>
<feature type="binding site" evidence="7">
    <location>
        <begin position="216"/>
        <end position="221"/>
    </location>
    <ligand>
        <name>NAD(+)</name>
        <dbReference type="ChEBI" id="CHEBI:57540"/>
    </ligand>
</feature>
<sequence>MKNFFVKDESLAEQGKKNMEWAEMQMGALAQVRKRFEKEKPLQGIRVGMALHVTKETGVLVRTLIAGGAEVAITGCNPLSTQDDVAAALAAEGVRVYAYKGETKEDYYKFLNAVLDFKPQATIDDGADLISEIHLKRPELLKDLIVGTEETTTGIIRLRAMERDNALRYPIVAVNDNKTKHLFDNYYGTGQSTLDGILRATNILFAGKTVVIAGYGDCGKGVALRAKGFGANVIVTEVDSVCGLQAYADGFRVLKMKDVASIADIFITVTGDKDVITWDHMKEMKNGAILANSGHFNVEIDIEALEKNAKSKRRLRWQLDEYLLPNGHKIFLCGEGRLVNLAAAEGHPSEVMDLSFCGQALALEFGVKNKGKLKAGVHVLPSEVDSNIAKLKLDSLNVKIDQLTQAQKDYLASWKEGT</sequence>
<feature type="binding site" evidence="5">
    <location>
        <position position="185"/>
    </location>
    <ligand>
        <name>NAD(+)</name>
        <dbReference type="ChEBI" id="CHEBI:57540"/>
    </ligand>
</feature>
<dbReference type="InterPro" id="IPR015878">
    <property type="entry name" value="Ado_hCys_hydrolase_NAD-bd"/>
</dbReference>
<comment type="caution">
    <text evidence="10">The sequence shown here is derived from an EMBL/GenBank/DDBJ whole genome shotgun (WGS) entry which is preliminary data.</text>
</comment>
<keyword evidence="5" id="KW-0963">Cytoplasm</keyword>
<evidence type="ECO:0000256" key="8">
    <source>
        <dbReference type="RuleBase" id="RU004166"/>
    </source>
</evidence>
<dbReference type="GO" id="GO:0005829">
    <property type="term" value="C:cytosol"/>
    <property type="evidence" value="ECO:0007669"/>
    <property type="project" value="TreeGrafter"/>
</dbReference>
<name>A0A8T4L5S0_9ARCH</name>
<evidence type="ECO:0000313" key="11">
    <source>
        <dbReference type="Proteomes" id="UP000675968"/>
    </source>
</evidence>
<feature type="binding site" evidence="5 7">
    <location>
        <begin position="151"/>
        <end position="153"/>
    </location>
    <ligand>
        <name>NAD(+)</name>
        <dbReference type="ChEBI" id="CHEBI:57540"/>
    </ligand>
</feature>
<feature type="binding site" evidence="5">
    <location>
        <begin position="214"/>
        <end position="219"/>
    </location>
    <ligand>
        <name>NAD(+)</name>
        <dbReference type="ChEBI" id="CHEBI:57540"/>
    </ligand>
</feature>
<reference evidence="10" key="1">
    <citation type="submission" date="2021-03" db="EMBL/GenBank/DDBJ databases">
        <authorList>
            <person name="Jaffe A."/>
        </authorList>
    </citation>
    <scope>NUCLEOTIDE SEQUENCE</scope>
    <source>
        <strain evidence="10">RIFCSPLOWO2_01_FULL_AR10_48_17</strain>
    </source>
</reference>
<feature type="domain" description="S-adenosyl-L-homocysteine hydrolase NAD binding" evidence="9">
    <location>
        <begin position="185"/>
        <end position="346"/>
    </location>
</feature>
<feature type="binding site" evidence="5 6">
    <location>
        <position position="180"/>
    </location>
    <ligand>
        <name>substrate</name>
    </ligand>
</feature>
<dbReference type="Pfam" id="PF05221">
    <property type="entry name" value="AdoHcyase"/>
    <property type="match status" value="2"/>
</dbReference>
<keyword evidence="3 5" id="KW-0378">Hydrolase</keyword>
<dbReference type="SMART" id="SM00997">
    <property type="entry name" value="AdoHcyase_NAD"/>
    <property type="match status" value="1"/>
</dbReference>
<evidence type="ECO:0000259" key="9">
    <source>
        <dbReference type="SMART" id="SM00997"/>
    </source>
</evidence>
<dbReference type="PROSITE" id="PS00738">
    <property type="entry name" value="ADOHCYASE_1"/>
    <property type="match status" value="1"/>
</dbReference>
<dbReference type="GO" id="GO:0033353">
    <property type="term" value="P:S-adenosylmethionine cycle"/>
    <property type="evidence" value="ECO:0007669"/>
    <property type="project" value="TreeGrafter"/>
</dbReference>
<dbReference type="AlphaFoldDB" id="A0A8T4L5S0"/>
<dbReference type="NCBIfam" id="TIGR00936">
    <property type="entry name" value="ahcY"/>
    <property type="match status" value="1"/>
</dbReference>
<comment type="caution">
    <text evidence="5">Lacks conserved residue(s) required for the propagation of feature annotation.</text>
</comment>
<comment type="pathway">
    <text evidence="5">Amino-acid biosynthesis; L-homocysteine biosynthesis; L-homocysteine from S-adenosyl-L-homocysteine: step 1/1.</text>
</comment>
<feature type="binding site" evidence="5 7">
    <location>
        <position position="340"/>
    </location>
    <ligand>
        <name>NAD(+)</name>
        <dbReference type="ChEBI" id="CHEBI:57540"/>
    </ligand>
</feature>
<evidence type="ECO:0000256" key="2">
    <source>
        <dbReference type="ARBA" id="ARBA00022563"/>
    </source>
</evidence>
<dbReference type="PROSITE" id="PS00739">
    <property type="entry name" value="ADOHCYASE_2"/>
    <property type="match status" value="1"/>
</dbReference>
<evidence type="ECO:0000256" key="5">
    <source>
        <dbReference type="HAMAP-Rule" id="MF_00563"/>
    </source>
</evidence>
<dbReference type="HAMAP" id="MF_00563">
    <property type="entry name" value="AdoHcyase"/>
    <property type="match status" value="1"/>
</dbReference>
<dbReference type="FunFam" id="3.40.50.720:FF:000004">
    <property type="entry name" value="Adenosylhomocysteinase"/>
    <property type="match status" value="1"/>
</dbReference>
<comment type="similarity">
    <text evidence="1 5 8">Belongs to the adenosylhomocysteinase family.</text>
</comment>
<comment type="subcellular location">
    <subcellularLocation>
        <location evidence="5">Cytoplasm</location>
    </subcellularLocation>
</comment>
<reference evidence="10" key="2">
    <citation type="submission" date="2021-05" db="EMBL/GenBank/DDBJ databases">
        <title>Protein family content uncovers lineage relationships and bacterial pathway maintenance mechanisms in DPANN archaea.</title>
        <authorList>
            <person name="Castelle C.J."/>
            <person name="Meheust R."/>
            <person name="Jaffe A.L."/>
            <person name="Seitz K."/>
            <person name="Gong X."/>
            <person name="Baker B.J."/>
            <person name="Banfield J.F."/>
        </authorList>
    </citation>
    <scope>NUCLEOTIDE SEQUENCE</scope>
    <source>
        <strain evidence="10">RIFCSPLOWO2_01_FULL_AR10_48_17</strain>
    </source>
</reference>
<dbReference type="GO" id="GO:0006730">
    <property type="term" value="P:one-carbon metabolic process"/>
    <property type="evidence" value="ECO:0007669"/>
    <property type="project" value="UniProtKB-UniRule"/>
</dbReference>
<protein>
    <recommendedName>
        <fullName evidence="5">Adenosylhomocysteinase</fullName>
        <ecNumber evidence="5">3.13.2.1</ecNumber>
    </recommendedName>
    <alternativeName>
        <fullName evidence="5">S-adenosyl-L-homocysteine hydrolase</fullName>
        <shortName evidence="5">AdoHcyase</shortName>
    </alternativeName>
</protein>
<dbReference type="InterPro" id="IPR036291">
    <property type="entry name" value="NAD(P)-bd_dom_sf"/>
</dbReference>
<accession>A0A8T4L5S0</accession>
<dbReference type="InterPro" id="IPR042172">
    <property type="entry name" value="Adenosylhomocyst_ase-like_sf"/>
</dbReference>
<dbReference type="SUPFAM" id="SSF52283">
    <property type="entry name" value="Formate/glycerate dehydrogenase catalytic domain-like"/>
    <property type="match status" value="1"/>
</dbReference>
<evidence type="ECO:0000256" key="7">
    <source>
        <dbReference type="PIRSR" id="PIRSR001109-2"/>
    </source>
</evidence>
<feature type="binding site" evidence="5 6">
    <location>
        <position position="125"/>
    </location>
    <ligand>
        <name>substrate</name>
    </ligand>
</feature>
<dbReference type="PANTHER" id="PTHR23420:SF0">
    <property type="entry name" value="ADENOSYLHOMOCYSTEINASE"/>
    <property type="match status" value="1"/>
</dbReference>
<gene>
    <name evidence="5" type="primary">ahcY</name>
    <name evidence="10" type="ORF">J4215_05285</name>
</gene>
<dbReference type="Pfam" id="PF00670">
    <property type="entry name" value="AdoHcyase_NAD"/>
    <property type="match status" value="1"/>
</dbReference>
<feature type="binding site" evidence="5 6">
    <location>
        <position position="54"/>
    </location>
    <ligand>
        <name>substrate</name>
    </ligand>
</feature>
<evidence type="ECO:0000256" key="3">
    <source>
        <dbReference type="ARBA" id="ARBA00022801"/>
    </source>
</evidence>
<dbReference type="Proteomes" id="UP000675968">
    <property type="component" value="Unassembled WGS sequence"/>
</dbReference>
<dbReference type="Gene3D" id="3.40.50.1480">
    <property type="entry name" value="Adenosylhomocysteinase-like"/>
    <property type="match status" value="1"/>
</dbReference>
<keyword evidence="2 5" id="KW-0554">One-carbon metabolism</keyword>
<dbReference type="InterPro" id="IPR020082">
    <property type="entry name" value="S-Ado-L-homoCys_hydrolase_CS"/>
</dbReference>
<dbReference type="NCBIfam" id="NF004005">
    <property type="entry name" value="PRK05476.2-3"/>
    <property type="match status" value="1"/>
</dbReference>
<dbReference type="EMBL" id="JAGVWC010000011">
    <property type="protein sequence ID" value="MBS3061967.1"/>
    <property type="molecule type" value="Genomic_DNA"/>
</dbReference>
<comment type="catalytic activity">
    <reaction evidence="5">
        <text>S-adenosyl-L-homocysteine + H2O = L-homocysteine + adenosine</text>
        <dbReference type="Rhea" id="RHEA:21708"/>
        <dbReference type="ChEBI" id="CHEBI:15377"/>
        <dbReference type="ChEBI" id="CHEBI:16335"/>
        <dbReference type="ChEBI" id="CHEBI:57856"/>
        <dbReference type="ChEBI" id="CHEBI:58199"/>
        <dbReference type="EC" id="3.13.2.1"/>
    </reaction>
</comment>
<comment type="cofactor">
    <cofactor evidence="5 7">
        <name>NAD(+)</name>
        <dbReference type="ChEBI" id="CHEBI:57540"/>
    </cofactor>
    <text evidence="5 7">Binds 1 NAD(+) per subunit.</text>
</comment>
<dbReference type="Gene3D" id="3.40.50.720">
    <property type="entry name" value="NAD(P)-binding Rossmann-like Domain"/>
    <property type="match status" value="1"/>
</dbReference>
<feature type="binding site" evidence="5 7">
    <location>
        <position position="237"/>
    </location>
    <ligand>
        <name>NAD(+)</name>
        <dbReference type="ChEBI" id="CHEBI:57540"/>
    </ligand>
</feature>
<keyword evidence="4 5" id="KW-0520">NAD</keyword>
<dbReference type="SMART" id="SM00996">
    <property type="entry name" value="AdoHcyase"/>
    <property type="match status" value="1"/>
</dbReference>
<dbReference type="SUPFAM" id="SSF51735">
    <property type="entry name" value="NAD(P)-binding Rossmann-fold domains"/>
    <property type="match status" value="1"/>
</dbReference>